<evidence type="ECO:0000313" key="2">
    <source>
        <dbReference type="EMBL" id="KAL3100072.1"/>
    </source>
</evidence>
<dbReference type="EMBL" id="JBICBT010000800">
    <property type="protein sequence ID" value="KAL3100072.1"/>
    <property type="molecule type" value="Genomic_DNA"/>
</dbReference>
<evidence type="ECO:0000256" key="1">
    <source>
        <dbReference type="SAM" id="MobiDB-lite"/>
    </source>
</evidence>
<reference evidence="2 3" key="1">
    <citation type="submission" date="2024-10" db="EMBL/GenBank/DDBJ databases">
        <authorList>
            <person name="Kim D."/>
        </authorList>
    </citation>
    <scope>NUCLEOTIDE SEQUENCE [LARGE SCALE GENOMIC DNA]</scope>
    <source>
        <strain evidence="2">BH-2024</strain>
    </source>
</reference>
<evidence type="ECO:0000313" key="3">
    <source>
        <dbReference type="Proteomes" id="UP001620626"/>
    </source>
</evidence>
<feature type="region of interest" description="Disordered" evidence="1">
    <location>
        <begin position="55"/>
        <end position="101"/>
    </location>
</feature>
<accession>A0ABD2KAV9</accession>
<protein>
    <submittedName>
        <fullName evidence="2">Uncharacterized protein</fullName>
    </submittedName>
</protein>
<gene>
    <name evidence="2" type="ORF">niasHT_022900</name>
</gene>
<proteinExistence type="predicted"/>
<name>A0ABD2KAV9_9BILA</name>
<comment type="caution">
    <text evidence="2">The sequence shown here is derived from an EMBL/GenBank/DDBJ whole genome shotgun (WGS) entry which is preliminary data.</text>
</comment>
<sequence>MDDCFGEKEEKSQSLLHRLEKPENFWNSLQEPFGLWHWHLDACLRLMTKNLNRLPAHGSENVEEEKPAEEENRHGRSQQIESIDWDPMQPSTSTAAAKIDF</sequence>
<keyword evidence="3" id="KW-1185">Reference proteome</keyword>
<dbReference type="Proteomes" id="UP001620626">
    <property type="component" value="Unassembled WGS sequence"/>
</dbReference>
<dbReference type="AlphaFoldDB" id="A0ABD2KAV9"/>
<organism evidence="2 3">
    <name type="scientific">Heterodera trifolii</name>
    <dbReference type="NCBI Taxonomy" id="157864"/>
    <lineage>
        <taxon>Eukaryota</taxon>
        <taxon>Metazoa</taxon>
        <taxon>Ecdysozoa</taxon>
        <taxon>Nematoda</taxon>
        <taxon>Chromadorea</taxon>
        <taxon>Rhabditida</taxon>
        <taxon>Tylenchina</taxon>
        <taxon>Tylenchomorpha</taxon>
        <taxon>Tylenchoidea</taxon>
        <taxon>Heteroderidae</taxon>
        <taxon>Heteroderinae</taxon>
        <taxon>Heterodera</taxon>
    </lineage>
</organism>